<keyword evidence="3" id="KW-0274">FAD</keyword>
<dbReference type="STRING" id="1220188.A0A4S3JIC7"/>
<comment type="caution">
    <text evidence="8">The sequence shown here is derived from an EMBL/GenBank/DDBJ whole genome shotgun (WGS) entry which is preliminary data.</text>
</comment>
<feature type="chain" id="PRO_5033831856" description="FAD-binding PCMH-type domain-containing protein" evidence="5">
    <location>
        <begin position="21"/>
        <end position="489"/>
    </location>
</feature>
<keyword evidence="2" id="KW-0285">Flavoprotein</keyword>
<gene>
    <name evidence="7" type="ORF">ATNIH1004_003511</name>
    <name evidence="8" type="ORF">EYZ11_006203</name>
</gene>
<evidence type="ECO:0000313" key="8">
    <source>
        <dbReference type="EMBL" id="THC94327.1"/>
    </source>
</evidence>
<dbReference type="InterPro" id="IPR050416">
    <property type="entry name" value="FAD-linked_Oxidoreductase"/>
</dbReference>
<dbReference type="Proteomes" id="UP000308092">
    <property type="component" value="Unassembled WGS sequence"/>
</dbReference>
<evidence type="ECO:0000256" key="1">
    <source>
        <dbReference type="ARBA" id="ARBA00005466"/>
    </source>
</evidence>
<dbReference type="PANTHER" id="PTHR42973">
    <property type="entry name" value="BINDING OXIDOREDUCTASE, PUTATIVE (AFU_ORTHOLOGUE AFUA_1G17690)-RELATED"/>
    <property type="match status" value="1"/>
</dbReference>
<dbReference type="PROSITE" id="PS51387">
    <property type="entry name" value="FAD_PCMH"/>
    <property type="match status" value="1"/>
</dbReference>
<dbReference type="Gene3D" id="3.30.465.10">
    <property type="match status" value="1"/>
</dbReference>
<reference evidence="7 10" key="2">
    <citation type="submission" date="2019-08" db="EMBL/GenBank/DDBJ databases">
        <title>The genome sequence of a newly discovered highly antifungal drug resistant Aspergillus species, Aspergillus tanneri NIH 1004.</title>
        <authorList>
            <person name="Mounaud S."/>
            <person name="Singh I."/>
            <person name="Joardar V."/>
            <person name="Pakala S."/>
            <person name="Pakala S."/>
            <person name="Venepally P."/>
            <person name="Chung J.K."/>
            <person name="Losada L."/>
            <person name="Nierman W.C."/>
        </authorList>
    </citation>
    <scope>NUCLEOTIDE SEQUENCE [LARGE SCALE GENOMIC DNA]</scope>
    <source>
        <strain evidence="7 10">NIH1004</strain>
    </source>
</reference>
<evidence type="ECO:0000313" key="7">
    <source>
        <dbReference type="EMBL" id="KAA8650822.1"/>
    </source>
</evidence>
<evidence type="ECO:0000259" key="6">
    <source>
        <dbReference type="PROSITE" id="PS51387"/>
    </source>
</evidence>
<dbReference type="InterPro" id="IPR016169">
    <property type="entry name" value="FAD-bd_PCMH_sub2"/>
</dbReference>
<dbReference type="Pfam" id="PF01565">
    <property type="entry name" value="FAD_binding_4"/>
    <property type="match status" value="1"/>
</dbReference>
<dbReference type="Pfam" id="PF08031">
    <property type="entry name" value="BBE"/>
    <property type="match status" value="1"/>
</dbReference>
<keyword evidence="4" id="KW-0560">Oxidoreductase</keyword>
<dbReference type="EMBL" id="QUQM01000001">
    <property type="protein sequence ID" value="KAA8650822.1"/>
    <property type="molecule type" value="Genomic_DNA"/>
</dbReference>
<keyword evidence="9" id="KW-1185">Reference proteome</keyword>
<dbReference type="VEuPathDB" id="FungiDB:EYZ11_006203"/>
<evidence type="ECO:0000313" key="9">
    <source>
        <dbReference type="Proteomes" id="UP000308092"/>
    </source>
</evidence>
<evidence type="ECO:0000256" key="5">
    <source>
        <dbReference type="SAM" id="SignalP"/>
    </source>
</evidence>
<dbReference type="Gene3D" id="3.40.462.20">
    <property type="match status" value="1"/>
</dbReference>
<keyword evidence="5" id="KW-0732">Signal</keyword>
<dbReference type="InterPro" id="IPR012951">
    <property type="entry name" value="BBE"/>
</dbReference>
<dbReference type="OrthoDB" id="407275at2759"/>
<evidence type="ECO:0000256" key="2">
    <source>
        <dbReference type="ARBA" id="ARBA00022630"/>
    </source>
</evidence>
<evidence type="ECO:0000256" key="4">
    <source>
        <dbReference type="ARBA" id="ARBA00023002"/>
    </source>
</evidence>
<dbReference type="EMBL" id="SOSA01000214">
    <property type="protein sequence ID" value="THC94327.1"/>
    <property type="molecule type" value="Genomic_DNA"/>
</dbReference>
<dbReference type="SUPFAM" id="SSF56176">
    <property type="entry name" value="FAD-binding/transporter-associated domain-like"/>
    <property type="match status" value="1"/>
</dbReference>
<feature type="signal peptide" evidence="5">
    <location>
        <begin position="1"/>
        <end position="20"/>
    </location>
</feature>
<accession>A0A4S3JIC7</accession>
<dbReference type="InterPro" id="IPR016166">
    <property type="entry name" value="FAD-bd_PCMH"/>
</dbReference>
<dbReference type="Proteomes" id="UP000324241">
    <property type="component" value="Unassembled WGS sequence"/>
</dbReference>
<reference evidence="8 9" key="1">
    <citation type="submission" date="2019-03" db="EMBL/GenBank/DDBJ databases">
        <title>The genome sequence of a newly discovered highly antifungal drug resistant Aspergillus species, Aspergillus tanneri NIH 1004.</title>
        <authorList>
            <person name="Mounaud S."/>
            <person name="Singh I."/>
            <person name="Joardar V."/>
            <person name="Pakala S."/>
            <person name="Pakala S."/>
            <person name="Venepally P."/>
            <person name="Hoover J."/>
            <person name="Nierman W."/>
            <person name="Chung J."/>
            <person name="Losada L."/>
        </authorList>
    </citation>
    <scope>NUCLEOTIDE SEQUENCE [LARGE SCALE GENOMIC DNA]</scope>
    <source>
        <strain evidence="8 9">NIH1004</strain>
    </source>
</reference>
<dbReference type="RefSeq" id="XP_033430183.1">
    <property type="nucleotide sequence ID" value="XM_033568188.1"/>
</dbReference>
<dbReference type="InterPro" id="IPR036318">
    <property type="entry name" value="FAD-bd_PCMH-like_sf"/>
</dbReference>
<organism evidence="8 9">
    <name type="scientific">Aspergillus tanneri</name>
    <dbReference type="NCBI Taxonomy" id="1220188"/>
    <lineage>
        <taxon>Eukaryota</taxon>
        <taxon>Fungi</taxon>
        <taxon>Dikarya</taxon>
        <taxon>Ascomycota</taxon>
        <taxon>Pezizomycotina</taxon>
        <taxon>Eurotiomycetes</taxon>
        <taxon>Eurotiomycetidae</taxon>
        <taxon>Eurotiales</taxon>
        <taxon>Aspergillaceae</taxon>
        <taxon>Aspergillus</taxon>
        <taxon>Aspergillus subgen. Circumdati</taxon>
    </lineage>
</organism>
<name>A0A4S3JIC7_9EURO</name>
<dbReference type="GO" id="GO:0016491">
    <property type="term" value="F:oxidoreductase activity"/>
    <property type="evidence" value="ECO:0007669"/>
    <property type="project" value="UniProtKB-KW"/>
</dbReference>
<dbReference type="InterPro" id="IPR006094">
    <property type="entry name" value="Oxid_FAD_bind_N"/>
</dbReference>
<evidence type="ECO:0000313" key="10">
    <source>
        <dbReference type="Proteomes" id="UP000324241"/>
    </source>
</evidence>
<dbReference type="PANTHER" id="PTHR42973:SF17">
    <property type="entry name" value="OXIDASE, PUTATIVE (AFU_ORTHOLOGUE AFUA_6G14340)-RELATED"/>
    <property type="match status" value="1"/>
</dbReference>
<comment type="similarity">
    <text evidence="1">Belongs to the oxygen-dependent FAD-linked oxidoreductase family.</text>
</comment>
<sequence length="489" mass="52500">MVYAFFLSLLALFTTTAALADKATLRNCLTAAVDHDATLVALDGDLLYELHAVKPYNLNFPVTPAAVTFPKTSQQVAGVVRCASTHGYKVQAKSGGHSYANYGLGGTDGAIVADLRNMKQFAFDDTTKQATVGGGMLSGELDSHLHAAGNRAITHGTSPQIGIGGHATIGGLGPTARQWGMELDHVLEAEVVLANGTIVHVSSTQYQDVLFAIKGAGASFGVVTEFILRTEEAPGQAVVYTYTLNLGDAKSRAAVFKQWQSLITDPQLSRKFASVCTITGPAMVISGTYFGSEAEFNTLGLAGRLPGVTNSSTVVFTDWLGLLAHWTEQSLLDLTGGIPASFYSRCLSFTEKTPITEEGIDRLFEFLATKPSGALIWLLYFDLEGGAINDVPMDATGYAHRDVLFWMQSYAVSLGPVSTTTYEFLDGLNEVVRDGTPGIGIGVYPGYVDPRLKNPRESYWSSNLERLSKIKNHVDPEDVFHNPQGVLPQ</sequence>
<dbReference type="GO" id="GO:0071949">
    <property type="term" value="F:FAD binding"/>
    <property type="evidence" value="ECO:0007669"/>
    <property type="project" value="InterPro"/>
</dbReference>
<proteinExistence type="inferred from homology"/>
<evidence type="ECO:0000256" key="3">
    <source>
        <dbReference type="ARBA" id="ARBA00022827"/>
    </source>
</evidence>
<protein>
    <recommendedName>
        <fullName evidence="6">FAD-binding PCMH-type domain-containing protein</fullName>
    </recommendedName>
</protein>
<dbReference type="GeneID" id="54326213"/>
<feature type="domain" description="FAD-binding PCMH-type" evidence="6">
    <location>
        <begin position="60"/>
        <end position="233"/>
    </location>
</feature>
<dbReference type="AlphaFoldDB" id="A0A4S3JIC7"/>